<sequence length="43" mass="5013">KLLDDYYAYRGWNSDGVPTRETLDKLGLDYISEDFVQRGILTD</sequence>
<gene>
    <name evidence="2" type="ORF">S12H4_50194</name>
</gene>
<organism evidence="2">
    <name type="scientific">marine sediment metagenome</name>
    <dbReference type="NCBI Taxonomy" id="412755"/>
    <lineage>
        <taxon>unclassified sequences</taxon>
        <taxon>metagenomes</taxon>
        <taxon>ecological metagenomes</taxon>
    </lineage>
</organism>
<dbReference type="GO" id="GO:0016625">
    <property type="term" value="F:oxidoreductase activity, acting on the aldehyde or oxo group of donors, iron-sulfur protein as acceptor"/>
    <property type="evidence" value="ECO:0007669"/>
    <property type="project" value="InterPro"/>
</dbReference>
<dbReference type="Pfam" id="PF01314">
    <property type="entry name" value="AFOR_C"/>
    <property type="match status" value="1"/>
</dbReference>
<evidence type="ECO:0000313" key="2">
    <source>
        <dbReference type="EMBL" id="GAJ04170.1"/>
    </source>
</evidence>
<evidence type="ECO:0000259" key="1">
    <source>
        <dbReference type="Pfam" id="PF01314"/>
    </source>
</evidence>
<dbReference type="EMBL" id="BARW01031580">
    <property type="protein sequence ID" value="GAJ04170.1"/>
    <property type="molecule type" value="Genomic_DNA"/>
</dbReference>
<dbReference type="GO" id="GO:0009055">
    <property type="term" value="F:electron transfer activity"/>
    <property type="evidence" value="ECO:0007669"/>
    <property type="project" value="InterPro"/>
</dbReference>
<dbReference type="InterPro" id="IPR013985">
    <property type="entry name" value="Ald_Fedxn_OxRdtase_dom3"/>
</dbReference>
<reference evidence="2" key="1">
    <citation type="journal article" date="2014" name="Front. Microbiol.">
        <title>High frequency of phylogenetically diverse reductive dehalogenase-homologous genes in deep subseafloor sedimentary metagenomes.</title>
        <authorList>
            <person name="Kawai M."/>
            <person name="Futagami T."/>
            <person name="Toyoda A."/>
            <person name="Takaki Y."/>
            <person name="Nishi S."/>
            <person name="Hori S."/>
            <person name="Arai W."/>
            <person name="Tsubouchi T."/>
            <person name="Morono Y."/>
            <person name="Uchiyama I."/>
            <person name="Ito T."/>
            <person name="Fujiyama A."/>
            <person name="Inagaki F."/>
            <person name="Takami H."/>
        </authorList>
    </citation>
    <scope>NUCLEOTIDE SEQUENCE</scope>
    <source>
        <strain evidence="2">Expedition CK06-06</strain>
    </source>
</reference>
<name>X1VCZ8_9ZZZZ</name>
<feature type="non-terminal residue" evidence="2">
    <location>
        <position position="1"/>
    </location>
</feature>
<protein>
    <recommendedName>
        <fullName evidence="1">Aldehyde ferredoxin oxidoreductase C-terminal domain-containing protein</fullName>
    </recommendedName>
</protein>
<dbReference type="GO" id="GO:0051536">
    <property type="term" value="F:iron-sulfur cluster binding"/>
    <property type="evidence" value="ECO:0007669"/>
    <property type="project" value="InterPro"/>
</dbReference>
<proteinExistence type="predicted"/>
<comment type="caution">
    <text evidence="2">The sequence shown here is derived from an EMBL/GenBank/DDBJ whole genome shotgun (WGS) entry which is preliminary data.</text>
</comment>
<dbReference type="InterPro" id="IPR001203">
    <property type="entry name" value="OxRdtase_Ald_Fedxn_C"/>
</dbReference>
<dbReference type="AlphaFoldDB" id="X1VCZ8"/>
<dbReference type="InterPro" id="IPR036021">
    <property type="entry name" value="Tungsten_al_ferr_oxy-like_C"/>
</dbReference>
<feature type="domain" description="Aldehyde ferredoxin oxidoreductase C-terminal" evidence="1">
    <location>
        <begin position="1"/>
        <end position="28"/>
    </location>
</feature>
<dbReference type="SUPFAM" id="SSF48310">
    <property type="entry name" value="Aldehyde ferredoxin oxidoreductase, C-terminal domains"/>
    <property type="match status" value="1"/>
</dbReference>
<accession>X1VCZ8</accession>
<dbReference type="Gene3D" id="1.10.599.10">
    <property type="entry name" value="Aldehyde Ferredoxin Oxidoreductase Protein, subunit A, domain 3"/>
    <property type="match status" value="1"/>
</dbReference>